<evidence type="ECO:0000313" key="2">
    <source>
        <dbReference type="EMBL" id="EWM20339.1"/>
    </source>
</evidence>
<dbReference type="Proteomes" id="UP000019335">
    <property type="component" value="Unassembled WGS sequence"/>
</dbReference>
<proteinExistence type="predicted"/>
<protein>
    <submittedName>
        <fullName evidence="2">Uncharacterized protein</fullName>
    </submittedName>
</protein>
<reference evidence="2 3" key="1">
    <citation type="journal article" date="2014" name="Mol. Plant">
        <title>Chromosome Scale Genome Assembly and Transcriptome Profiling of Nannochloropsis gaditana in Nitrogen Depletion.</title>
        <authorList>
            <person name="Corteggiani Carpinelli E."/>
            <person name="Telatin A."/>
            <person name="Vitulo N."/>
            <person name="Forcato C."/>
            <person name="D'Angelo M."/>
            <person name="Schiavon R."/>
            <person name="Vezzi A."/>
            <person name="Giacometti G.M."/>
            <person name="Morosinotto T."/>
            <person name="Valle G."/>
        </authorList>
    </citation>
    <scope>NUCLEOTIDE SEQUENCE [LARGE SCALE GENOMIC DNA]</scope>
    <source>
        <strain evidence="2 3">B-31</strain>
    </source>
</reference>
<feature type="compositionally biased region" description="Polar residues" evidence="1">
    <location>
        <begin position="20"/>
        <end position="36"/>
    </location>
</feature>
<evidence type="ECO:0000256" key="1">
    <source>
        <dbReference type="SAM" id="MobiDB-lite"/>
    </source>
</evidence>
<organism evidence="2 3">
    <name type="scientific">Nannochloropsis gaditana</name>
    <dbReference type="NCBI Taxonomy" id="72520"/>
    <lineage>
        <taxon>Eukaryota</taxon>
        <taxon>Sar</taxon>
        <taxon>Stramenopiles</taxon>
        <taxon>Ochrophyta</taxon>
        <taxon>Eustigmatophyceae</taxon>
        <taxon>Eustigmatales</taxon>
        <taxon>Monodopsidaceae</taxon>
        <taxon>Nannochloropsis</taxon>
    </lineage>
</organism>
<feature type="region of interest" description="Disordered" evidence="1">
    <location>
        <begin position="142"/>
        <end position="163"/>
    </location>
</feature>
<dbReference type="EMBL" id="AZIL01003184">
    <property type="protein sequence ID" value="EWM20339.1"/>
    <property type="molecule type" value="Genomic_DNA"/>
</dbReference>
<name>W7THA1_9STRA</name>
<feature type="region of interest" description="Disordered" evidence="1">
    <location>
        <begin position="1"/>
        <end position="40"/>
    </location>
</feature>
<keyword evidence="3" id="KW-1185">Reference proteome</keyword>
<evidence type="ECO:0000313" key="3">
    <source>
        <dbReference type="Proteomes" id="UP000019335"/>
    </source>
</evidence>
<accession>W7THA1</accession>
<gene>
    <name evidence="2" type="ORF">Naga_100848g2</name>
</gene>
<dbReference type="OrthoDB" id="9997817at2759"/>
<dbReference type="AlphaFoldDB" id="W7THA1"/>
<comment type="caution">
    <text evidence="2">The sequence shown here is derived from an EMBL/GenBank/DDBJ whole genome shotgun (WGS) entry which is preliminary data.</text>
</comment>
<sequence length="163" mass="17762">MEEGGDGRGGTTCNREGKPHSTSQDTGSNTDQNISIRSRARTRNVALGGQGSEQPQVFRKMVLCSTGFSERANSSGTRSSNDVEEEGLERLAVDSVMEIAEGAHNRKRFTIDCGVWGEFVTVMETERVSVMPLPSLLPPPFLSLPDQLSRPDRGSRGPLYHPL</sequence>